<dbReference type="GO" id="GO:0046166">
    <property type="term" value="P:glyceraldehyde-3-phosphate biosynthetic process"/>
    <property type="evidence" value="ECO:0007669"/>
    <property type="project" value="TreeGrafter"/>
</dbReference>
<dbReference type="Pfam" id="PF00121">
    <property type="entry name" value="TIM"/>
    <property type="match status" value="1"/>
</dbReference>
<dbReference type="PANTHER" id="PTHR21139">
    <property type="entry name" value="TRIOSEPHOSPHATE ISOMERASE"/>
    <property type="match status" value="1"/>
</dbReference>
<dbReference type="STRING" id="1817816.A2Y64_01720"/>
<dbReference type="PROSITE" id="PS51440">
    <property type="entry name" value="TIM_2"/>
    <property type="match status" value="1"/>
</dbReference>
<dbReference type="GO" id="GO:0004807">
    <property type="term" value="F:triose-phosphate isomerase activity"/>
    <property type="evidence" value="ECO:0007669"/>
    <property type="project" value="UniProtKB-UniRule"/>
</dbReference>
<dbReference type="EMBL" id="MFAF01000102">
    <property type="protein sequence ID" value="OGD74493.1"/>
    <property type="molecule type" value="Genomic_DNA"/>
</dbReference>
<comment type="subunit">
    <text evidence="7 8">Homodimer.</text>
</comment>
<evidence type="ECO:0000256" key="5">
    <source>
        <dbReference type="ARBA" id="ARBA00023152"/>
    </source>
</evidence>
<dbReference type="InterPro" id="IPR020861">
    <property type="entry name" value="Triosephosphate_isomerase_AS"/>
</dbReference>
<protein>
    <recommendedName>
        <fullName evidence="7 8">Triosephosphate isomerase</fullName>
        <shortName evidence="7">TIM</shortName>
        <shortName evidence="7">TPI</shortName>
        <ecNumber evidence="7 8">5.3.1.1</ecNumber>
    </recommendedName>
    <alternativeName>
        <fullName evidence="7">Triose-phosphate isomerase</fullName>
    </alternativeName>
</protein>
<keyword evidence="5 7" id="KW-0324">Glycolysis</keyword>
<feature type="binding site" evidence="7">
    <location>
        <begin position="223"/>
        <end position="224"/>
    </location>
    <ligand>
        <name>substrate</name>
    </ligand>
</feature>
<dbReference type="UniPathway" id="UPA00109">
    <property type="reaction ID" value="UER00189"/>
</dbReference>
<comment type="similarity">
    <text evidence="2 7 8">Belongs to the triosephosphate isomerase family.</text>
</comment>
<name>A0A1F5F4D2_9BACT</name>
<comment type="caution">
    <text evidence="9">The sequence shown here is derived from an EMBL/GenBank/DDBJ whole genome shotgun (WGS) entry which is preliminary data.</text>
</comment>
<evidence type="ECO:0000256" key="3">
    <source>
        <dbReference type="ARBA" id="ARBA00022432"/>
    </source>
</evidence>
<dbReference type="NCBIfam" id="TIGR00419">
    <property type="entry name" value="tim"/>
    <property type="match status" value="1"/>
</dbReference>
<dbReference type="CDD" id="cd00311">
    <property type="entry name" value="TIM"/>
    <property type="match status" value="1"/>
</dbReference>
<evidence type="ECO:0000256" key="6">
    <source>
        <dbReference type="ARBA" id="ARBA00023235"/>
    </source>
</evidence>
<dbReference type="GO" id="GO:0019563">
    <property type="term" value="P:glycerol catabolic process"/>
    <property type="evidence" value="ECO:0007669"/>
    <property type="project" value="TreeGrafter"/>
</dbReference>
<dbReference type="FunFam" id="3.20.20.70:FF:000016">
    <property type="entry name" value="Triosephosphate isomerase"/>
    <property type="match status" value="1"/>
</dbReference>
<dbReference type="InterPro" id="IPR035990">
    <property type="entry name" value="TIM_sf"/>
</dbReference>
<dbReference type="Gene3D" id="3.20.20.70">
    <property type="entry name" value="Aldolase class I"/>
    <property type="match status" value="1"/>
</dbReference>
<dbReference type="HAMAP" id="MF_00147_B">
    <property type="entry name" value="TIM_B"/>
    <property type="match status" value="1"/>
</dbReference>
<gene>
    <name evidence="7" type="primary">tpiA</name>
    <name evidence="9" type="ORF">A2Y64_01720</name>
</gene>
<dbReference type="UniPathway" id="UPA00138"/>
<comment type="caution">
    <text evidence="7">Lacks conserved residue(s) required for the propagation of feature annotation.</text>
</comment>
<feature type="active site" description="Proton acceptor" evidence="7">
    <location>
        <position position="157"/>
    </location>
</feature>
<comment type="subcellular location">
    <subcellularLocation>
        <location evidence="7 8">Cytoplasm</location>
    </subcellularLocation>
</comment>
<comment type="catalytic activity">
    <reaction evidence="7 8">
        <text>D-glyceraldehyde 3-phosphate = dihydroxyacetone phosphate</text>
        <dbReference type="Rhea" id="RHEA:18585"/>
        <dbReference type="ChEBI" id="CHEBI:57642"/>
        <dbReference type="ChEBI" id="CHEBI:59776"/>
        <dbReference type="EC" id="5.3.1.1"/>
    </reaction>
</comment>
<dbReference type="InterPro" id="IPR000652">
    <property type="entry name" value="Triosephosphate_isomerase"/>
</dbReference>
<dbReference type="GO" id="GO:0005829">
    <property type="term" value="C:cytosol"/>
    <property type="evidence" value="ECO:0007669"/>
    <property type="project" value="TreeGrafter"/>
</dbReference>
<comment type="pathway">
    <text evidence="7 8">Carbohydrate biosynthesis; gluconeogenesis.</text>
</comment>
<sequence>MHLSPREVAGYAGRFAPETANLVGTVDLLVCPSFPALPAAVAAFRGTHVAVGAQNMHQELSGAYTGEVSGAALVDLGVGWVILGHSERRHVFGETDALVLAKLKRAHELGLKAIVCVGELLEERDRGETEAVLRRQFSESLGGAGPALVTKTTLAYEPVWAIGTGRTATPETAQEAHRFLRGLLEKALGAASEGVRILYGGSVKPDNAAELMAQADVNGVLVGGASLDPEGFAAIARAGA</sequence>
<feature type="binding site" evidence="7">
    <location>
        <position position="202"/>
    </location>
    <ligand>
        <name>substrate</name>
    </ligand>
</feature>
<comment type="function">
    <text evidence="7">Involved in the gluconeogenesis. Catalyzes stereospecifically the conversion of dihydroxyacetone phosphate (DHAP) to D-glyceraldehyde-3-phosphate (G3P).</text>
</comment>
<keyword evidence="6 7" id="KW-0413">Isomerase</keyword>
<dbReference type="InterPro" id="IPR022896">
    <property type="entry name" value="TrioseP_Isoase_bac/euk"/>
</dbReference>
<dbReference type="GO" id="GO:0006096">
    <property type="term" value="P:glycolytic process"/>
    <property type="evidence" value="ECO:0007669"/>
    <property type="project" value="UniProtKB-UniRule"/>
</dbReference>
<evidence type="ECO:0000256" key="7">
    <source>
        <dbReference type="HAMAP-Rule" id="MF_00147"/>
    </source>
</evidence>
<feature type="active site" description="Electrophile" evidence="7">
    <location>
        <position position="85"/>
    </location>
</feature>
<keyword evidence="3 7" id="KW-0312">Gluconeogenesis</keyword>
<dbReference type="EC" id="5.3.1.1" evidence="7 8"/>
<dbReference type="AlphaFoldDB" id="A0A1F5F4D2"/>
<evidence type="ECO:0000256" key="2">
    <source>
        <dbReference type="ARBA" id="ARBA00007422"/>
    </source>
</evidence>
<dbReference type="Proteomes" id="UP000177187">
    <property type="component" value="Unassembled WGS sequence"/>
</dbReference>
<feature type="binding site" evidence="7">
    <location>
        <position position="163"/>
    </location>
    <ligand>
        <name>substrate</name>
    </ligand>
</feature>
<dbReference type="SUPFAM" id="SSF51351">
    <property type="entry name" value="Triosephosphate isomerase (TIM)"/>
    <property type="match status" value="1"/>
</dbReference>
<reference evidence="9 10" key="1">
    <citation type="journal article" date="2016" name="Nat. Commun.">
        <title>Thousands of microbial genomes shed light on interconnected biogeochemical processes in an aquifer system.</title>
        <authorList>
            <person name="Anantharaman K."/>
            <person name="Brown C.T."/>
            <person name="Hug L.A."/>
            <person name="Sharon I."/>
            <person name="Castelle C.J."/>
            <person name="Probst A.J."/>
            <person name="Thomas B.C."/>
            <person name="Singh A."/>
            <person name="Wilkins M.J."/>
            <person name="Karaoz U."/>
            <person name="Brodie E.L."/>
            <person name="Williams K.H."/>
            <person name="Hubbard S.S."/>
            <person name="Banfield J.F."/>
        </authorList>
    </citation>
    <scope>NUCLEOTIDE SEQUENCE [LARGE SCALE GENOMIC DNA]</scope>
</reference>
<evidence type="ECO:0000256" key="4">
    <source>
        <dbReference type="ARBA" id="ARBA00022490"/>
    </source>
</evidence>
<keyword evidence="4 7" id="KW-0963">Cytoplasm</keyword>
<evidence type="ECO:0000313" key="9">
    <source>
        <dbReference type="EMBL" id="OGD74493.1"/>
    </source>
</evidence>
<dbReference type="PANTHER" id="PTHR21139:SF42">
    <property type="entry name" value="TRIOSEPHOSPHATE ISOMERASE"/>
    <property type="match status" value="1"/>
</dbReference>
<evidence type="ECO:0000313" key="10">
    <source>
        <dbReference type="Proteomes" id="UP000177187"/>
    </source>
</evidence>
<proteinExistence type="inferred from homology"/>
<organism evidence="9 10">
    <name type="scientific">Candidatus Coatesbacteria bacterium RBG_13_66_14</name>
    <dbReference type="NCBI Taxonomy" id="1817816"/>
    <lineage>
        <taxon>Bacteria</taxon>
        <taxon>Candidatus Coatesiibacteriota</taxon>
    </lineage>
</organism>
<dbReference type="PROSITE" id="PS00171">
    <property type="entry name" value="TIM_1"/>
    <property type="match status" value="1"/>
</dbReference>
<accession>A0A1F5F4D2</accession>
<evidence type="ECO:0000256" key="8">
    <source>
        <dbReference type="RuleBase" id="RU363013"/>
    </source>
</evidence>
<comment type="pathway">
    <text evidence="1 7 8">Carbohydrate degradation; glycolysis; D-glyceraldehyde 3-phosphate from glycerone phosphate: step 1/1.</text>
</comment>
<dbReference type="InterPro" id="IPR013785">
    <property type="entry name" value="Aldolase_TIM"/>
</dbReference>
<evidence type="ECO:0000256" key="1">
    <source>
        <dbReference type="ARBA" id="ARBA00004680"/>
    </source>
</evidence>
<dbReference type="GO" id="GO:0006094">
    <property type="term" value="P:gluconeogenesis"/>
    <property type="evidence" value="ECO:0007669"/>
    <property type="project" value="UniProtKB-UniRule"/>
</dbReference>